<feature type="region of interest" description="Disordered" evidence="2">
    <location>
        <begin position="1"/>
        <end position="51"/>
    </location>
</feature>
<organism evidence="4 5">
    <name type="scientific">Marchantia polymorpha subsp. ruderalis</name>
    <dbReference type="NCBI Taxonomy" id="1480154"/>
    <lineage>
        <taxon>Eukaryota</taxon>
        <taxon>Viridiplantae</taxon>
        <taxon>Streptophyta</taxon>
        <taxon>Embryophyta</taxon>
        <taxon>Marchantiophyta</taxon>
        <taxon>Marchantiopsida</taxon>
        <taxon>Marchantiidae</taxon>
        <taxon>Marchantiales</taxon>
        <taxon>Marchantiaceae</taxon>
        <taxon>Marchantia</taxon>
    </lineage>
</organism>
<dbReference type="InterPro" id="IPR027817">
    <property type="entry name" value="Costars_dom"/>
</dbReference>
<keyword evidence="5" id="KW-1185">Reference proteome</keyword>
<dbReference type="FunFam" id="1.10.10.1540:FF:000002">
    <property type="entry name" value="costars family protein ABRACL"/>
    <property type="match status" value="1"/>
</dbReference>
<name>A0A176VXA0_MARPO</name>
<dbReference type="Gene3D" id="1.10.10.1540">
    <property type="entry name" value="Costar domain"/>
    <property type="match status" value="1"/>
</dbReference>
<evidence type="ECO:0000259" key="3">
    <source>
        <dbReference type="SMART" id="SM01283"/>
    </source>
</evidence>
<protein>
    <recommendedName>
        <fullName evidence="3">Costars domain-containing protein</fullName>
    </recommendedName>
</protein>
<evidence type="ECO:0000256" key="2">
    <source>
        <dbReference type="SAM" id="MobiDB-lite"/>
    </source>
</evidence>
<comment type="caution">
    <text evidence="4">The sequence shown here is derived from an EMBL/GenBank/DDBJ whole genome shotgun (WGS) entry which is preliminary data.</text>
</comment>
<evidence type="ECO:0000313" key="5">
    <source>
        <dbReference type="Proteomes" id="UP000077202"/>
    </source>
</evidence>
<dbReference type="PANTHER" id="PTHR46334">
    <property type="entry name" value="COSTARS FAMILY PROTEIN ABRACL"/>
    <property type="match status" value="1"/>
</dbReference>
<gene>
    <name evidence="4" type="ORF">AXG93_2818s1220</name>
</gene>
<accession>A0A176VXA0</accession>
<comment type="similarity">
    <text evidence="1">Belongs to the costars family.</text>
</comment>
<sequence>MPTSPAPPGEATGSSHPHVGDLSGGAGWKRQNRREPEVGPRRTSLSSVGRETDVLRELQGSMCRAKCDHRARGPDARFLGSAAVGSAARPRRRAGRATSLKTLIARRATAGGSAAALELRRARSWGWCELFVVDCVHSLSFLVDRWLRDWSKSAAGGLILVRRGGGSLFEMTMNVSEEIERLKEEITRLGKPCPDGSISVKFGTLFNDDRCANLFEALVGTLRAAKKRKLVKFDGELLLQGVHDNVDVILLKA</sequence>
<dbReference type="InterPro" id="IPR044302">
    <property type="entry name" value="Costars"/>
</dbReference>
<reference evidence="4" key="1">
    <citation type="submission" date="2016-03" db="EMBL/GenBank/DDBJ databases">
        <title>Mechanisms controlling the formation of the plant cell surface in tip-growing cells are functionally conserved among land plants.</title>
        <authorList>
            <person name="Honkanen S."/>
            <person name="Jones V.A."/>
            <person name="Morieri G."/>
            <person name="Champion C."/>
            <person name="Hetherington A.J."/>
            <person name="Kelly S."/>
            <person name="Saint-Marcoux D."/>
            <person name="Proust H."/>
            <person name="Prescott H."/>
            <person name="Dolan L."/>
        </authorList>
    </citation>
    <scope>NUCLEOTIDE SEQUENCE [LARGE SCALE GENOMIC DNA]</scope>
    <source>
        <tissue evidence="4">Whole gametophyte</tissue>
    </source>
</reference>
<dbReference type="GO" id="GO:0032970">
    <property type="term" value="P:regulation of actin filament-based process"/>
    <property type="evidence" value="ECO:0007669"/>
    <property type="project" value="TreeGrafter"/>
</dbReference>
<evidence type="ECO:0000313" key="4">
    <source>
        <dbReference type="EMBL" id="OAE25444.1"/>
    </source>
</evidence>
<feature type="domain" description="Costars" evidence="3">
    <location>
        <begin position="173"/>
        <end position="251"/>
    </location>
</feature>
<dbReference type="PANTHER" id="PTHR46334:SF1">
    <property type="entry name" value="COSTARS FAMILY PROTEIN ABRACL"/>
    <property type="match status" value="1"/>
</dbReference>
<evidence type="ECO:0000256" key="1">
    <source>
        <dbReference type="ARBA" id="ARBA00006126"/>
    </source>
</evidence>
<proteinExistence type="inferred from homology"/>
<dbReference type="AlphaFoldDB" id="A0A176VXA0"/>
<dbReference type="SMART" id="SM01283">
    <property type="entry name" value="Costars"/>
    <property type="match status" value="1"/>
</dbReference>
<dbReference type="InterPro" id="IPR038095">
    <property type="entry name" value="Costars_sf"/>
</dbReference>
<dbReference type="EMBL" id="LVLJ01002338">
    <property type="protein sequence ID" value="OAE25444.1"/>
    <property type="molecule type" value="Genomic_DNA"/>
</dbReference>
<dbReference type="Proteomes" id="UP000077202">
    <property type="component" value="Unassembled WGS sequence"/>
</dbReference>
<dbReference type="Pfam" id="PF14705">
    <property type="entry name" value="Costars"/>
    <property type="match status" value="1"/>
</dbReference>